<keyword evidence="9 13" id="KW-0067">ATP-binding</keyword>
<evidence type="ECO:0000313" key="22">
    <source>
        <dbReference type="EMBL" id="CCG45475.1"/>
    </source>
</evidence>
<protein>
    <recommendedName>
        <fullName evidence="4 19">Glutamine synthetase</fullName>
        <ecNumber evidence="3 19">6.3.1.2</ecNumber>
    </recommendedName>
</protein>
<feature type="binding site" evidence="14">
    <location>
        <position position="332"/>
    </location>
    <ligand>
        <name>Mg(2+)</name>
        <dbReference type="ChEBI" id="CHEBI:18420"/>
        <label>1</label>
    </ligand>
</feature>
<dbReference type="SUPFAM" id="SSF54368">
    <property type="entry name" value="Glutamine synthetase, N-terminal domain"/>
    <property type="match status" value="1"/>
</dbReference>
<dbReference type="NCBIfam" id="TIGR00653">
    <property type="entry name" value="GlnA"/>
    <property type="match status" value="1"/>
</dbReference>
<evidence type="ECO:0000256" key="15">
    <source>
        <dbReference type="PIRSR" id="PIRSR604809-50"/>
    </source>
</evidence>
<evidence type="ECO:0000256" key="7">
    <source>
        <dbReference type="ARBA" id="ARBA00022723"/>
    </source>
</evidence>
<organism evidence="22 23">
    <name type="scientific">Halobacillus halophilus (strain ATCC 35676 / DSM 2266 / JCM 20832 / KCTC 3685 / LMG 17431 / NBRC 102448 / NCIMB 2269)</name>
    <name type="common">Sporosarcina halophila</name>
    <dbReference type="NCBI Taxonomy" id="866895"/>
    <lineage>
        <taxon>Bacteria</taxon>
        <taxon>Bacillati</taxon>
        <taxon>Bacillota</taxon>
        <taxon>Bacilli</taxon>
        <taxon>Bacillales</taxon>
        <taxon>Bacillaceae</taxon>
        <taxon>Halobacillus</taxon>
    </lineage>
</organism>
<dbReference type="InterPro" id="IPR008146">
    <property type="entry name" value="Gln_synth_cat_dom"/>
</dbReference>
<dbReference type="InterPro" id="IPR036651">
    <property type="entry name" value="Gln_synt_N_sf"/>
</dbReference>
<feature type="modified residue" description="O-AMP-tyrosine" evidence="15">
    <location>
        <position position="372"/>
    </location>
</feature>
<dbReference type="EC" id="6.3.1.2" evidence="3 19"/>
<proteinExistence type="inferred from homology"/>
<evidence type="ECO:0000256" key="19">
    <source>
        <dbReference type="RuleBase" id="RU004356"/>
    </source>
</evidence>
<dbReference type="InterPro" id="IPR014746">
    <property type="entry name" value="Gln_synth/guanido_kin_cat_dom"/>
</dbReference>
<dbReference type="GO" id="GO:0006542">
    <property type="term" value="P:glutamine biosynthetic process"/>
    <property type="evidence" value="ECO:0007669"/>
    <property type="project" value="InterPro"/>
</dbReference>
<dbReference type="PROSITE" id="PS51986">
    <property type="entry name" value="GS_BETA_GRASP"/>
    <property type="match status" value="1"/>
</dbReference>
<feature type="binding site" evidence="14">
    <location>
        <position position="188"/>
    </location>
    <ligand>
        <name>Mg(2+)</name>
        <dbReference type="ChEBI" id="CHEBI:18420"/>
        <label>1</label>
    </ligand>
</feature>
<evidence type="ECO:0000256" key="13">
    <source>
        <dbReference type="PIRSR" id="PIRSR604809-2"/>
    </source>
</evidence>
<keyword evidence="5 18" id="KW-0963">Cytoplasm</keyword>
<evidence type="ECO:0000259" key="21">
    <source>
        <dbReference type="PROSITE" id="PS51987"/>
    </source>
</evidence>
<evidence type="ECO:0000256" key="4">
    <source>
        <dbReference type="ARBA" id="ARBA00021364"/>
    </source>
</evidence>
<dbReference type="PROSITE" id="PS00180">
    <property type="entry name" value="GLNA_1"/>
    <property type="match status" value="1"/>
</dbReference>
<feature type="domain" description="GS beta-grasp" evidence="20">
    <location>
        <begin position="15"/>
        <end position="100"/>
    </location>
</feature>
<sequence>MGLTKEEIYKKLDEENVRFIRLQFTDMLGTIKNVEIPLSQLDKALEGMMMFDGSSIEGFVRIEESDMYLVPDLDTFVVFPWTSEKGKVARFICDIYNPDKTPFEGCPRYNLKRNIKKMEKLGFSAFNIGTEPEFFLFKLDEKGEPTMELNDKGGYFDLAPTDLGENCRRDIVLELEEIGFEIEASHHEVAPGQHEIDFKYSDAVKHCDDIQTFKLVVKTIARQHGLHATFMPKPLFGVNGSGMHANMSLFNEDGNAFYDENGDKELSEVAYQFTAGIIKHATNFTAITNPTVNSYKRLVPGYEAPCYVAWSGQNRSPLVRVPTSRGLSTRIEVRSVDPAANPYMAMSVLLAAGLDGVENKLKAPTPVDRNIYVMNKKEREAHGIKDLPATLFNALEELQEDPIMVEALGEHLFEHFIEAKEIEWDMFRTQVHPWEREQYLQTY</sequence>
<dbReference type="SUPFAM" id="SSF55931">
    <property type="entry name" value="Glutamine synthetase/guanido kinase"/>
    <property type="match status" value="1"/>
</dbReference>
<dbReference type="FunFam" id="3.10.20.70:FF:000005">
    <property type="entry name" value="Glutamine synthetase"/>
    <property type="match status" value="1"/>
</dbReference>
<dbReference type="InterPro" id="IPR008147">
    <property type="entry name" value="Gln_synt_N"/>
</dbReference>
<reference evidence="22 23" key="1">
    <citation type="journal article" date="2013" name="Environ. Microbiol.">
        <title>Chloride and organic osmolytes: a hybrid strategy to cope with elevated salinities by the moderately halophilic, chloride-dependent bacterium Halobacillus halophilus.</title>
        <authorList>
            <person name="Saum S.H."/>
            <person name="Pfeiffer F."/>
            <person name="Palm P."/>
            <person name="Rampp M."/>
            <person name="Schuster S.C."/>
            <person name="Muller V."/>
            <person name="Oesterhelt D."/>
        </authorList>
    </citation>
    <scope>NUCLEOTIDE SEQUENCE [LARGE SCALE GENOMIC DNA]</scope>
    <source>
        <strain evidence="23">ATCC 35676 / DSM 2266 / JCM 20832 / KCTC 3685 / LMG 17431 / NBRC 102448 / NCIMB 2269</strain>
    </source>
</reference>
<evidence type="ECO:0000256" key="10">
    <source>
        <dbReference type="ARBA" id="ARBA00022842"/>
    </source>
</evidence>
<dbReference type="InterPro" id="IPR004809">
    <property type="entry name" value="Gln_synth_I"/>
</dbReference>
<evidence type="ECO:0000256" key="3">
    <source>
        <dbReference type="ARBA" id="ARBA00012937"/>
    </source>
</evidence>
<comment type="cofactor">
    <cofactor evidence="14">
        <name>Mg(2+)</name>
        <dbReference type="ChEBI" id="CHEBI:18420"/>
    </cofactor>
    <text evidence="14">Binds 2 Mg(2+) ions per subunit.</text>
</comment>
<dbReference type="GO" id="GO:0004356">
    <property type="term" value="F:glutamine synthetase activity"/>
    <property type="evidence" value="ECO:0007669"/>
    <property type="project" value="UniProtKB-EC"/>
</dbReference>
<dbReference type="GO" id="GO:0046872">
    <property type="term" value="F:metal ion binding"/>
    <property type="evidence" value="ECO:0007669"/>
    <property type="project" value="UniProtKB-KW"/>
</dbReference>
<feature type="binding site" evidence="14">
    <location>
        <position position="133"/>
    </location>
    <ligand>
        <name>Mg(2+)</name>
        <dbReference type="ChEBI" id="CHEBI:18420"/>
        <label>1</label>
    </ligand>
</feature>
<comment type="subcellular location">
    <subcellularLocation>
        <location evidence="1 18">Cytoplasm</location>
    </subcellularLocation>
</comment>
<dbReference type="SMART" id="SM01230">
    <property type="entry name" value="Gln-synt_C"/>
    <property type="match status" value="1"/>
</dbReference>
<dbReference type="FunFam" id="3.30.590.10:FF:000003">
    <property type="entry name" value="Glutamine synthetase 2"/>
    <property type="match status" value="1"/>
</dbReference>
<dbReference type="GO" id="GO:0005737">
    <property type="term" value="C:cytoplasm"/>
    <property type="evidence" value="ECO:0007669"/>
    <property type="project" value="UniProtKB-SubCell"/>
</dbReference>
<name>I0JMV5_HALH3</name>
<dbReference type="STRING" id="866895.HBHAL_3128"/>
<comment type="similarity">
    <text evidence="2 16 17">Belongs to the glutamine synthetase family.</text>
</comment>
<evidence type="ECO:0000256" key="18">
    <source>
        <dbReference type="RuleBase" id="RU000387"/>
    </source>
</evidence>
<evidence type="ECO:0000256" key="11">
    <source>
        <dbReference type="ARBA" id="ARBA00049436"/>
    </source>
</evidence>
<dbReference type="eggNOG" id="COG0174">
    <property type="taxonomic scope" value="Bacteria"/>
</dbReference>
<dbReference type="PANTHER" id="PTHR43785:SF12">
    <property type="entry name" value="TYPE-1 GLUTAMINE SYNTHETASE 2"/>
    <property type="match status" value="1"/>
</dbReference>
<feature type="binding site" evidence="12">
    <location>
        <position position="303"/>
    </location>
    <ligand>
        <name>L-glutamate</name>
        <dbReference type="ChEBI" id="CHEBI:29985"/>
    </ligand>
</feature>
<evidence type="ECO:0000256" key="6">
    <source>
        <dbReference type="ARBA" id="ARBA00022598"/>
    </source>
</evidence>
<evidence type="ECO:0000256" key="14">
    <source>
        <dbReference type="PIRSR" id="PIRSR604809-3"/>
    </source>
</evidence>
<feature type="binding site" evidence="12">
    <location>
        <position position="315"/>
    </location>
    <ligand>
        <name>L-glutamate</name>
        <dbReference type="ChEBI" id="CHEBI:29985"/>
    </ligand>
</feature>
<evidence type="ECO:0000256" key="12">
    <source>
        <dbReference type="PIRSR" id="PIRSR604809-1"/>
    </source>
</evidence>
<feature type="binding site" evidence="13">
    <location>
        <begin position="198"/>
        <end position="200"/>
    </location>
    <ligand>
        <name>ATP</name>
        <dbReference type="ChEBI" id="CHEBI:30616"/>
    </ligand>
</feature>
<dbReference type="AlphaFoldDB" id="I0JMV5"/>
<dbReference type="RefSeq" id="WP_014643367.1">
    <property type="nucleotide sequence ID" value="NC_017668.1"/>
</dbReference>
<comment type="subunit">
    <text evidence="18">Oligomer of 12 subunits arranged in the form of two hexagons.</text>
</comment>
<feature type="binding site" evidence="12">
    <location>
        <position position="334"/>
    </location>
    <ligand>
        <name>L-glutamate</name>
        <dbReference type="ChEBI" id="CHEBI:29985"/>
    </ligand>
</feature>
<evidence type="ECO:0000256" key="8">
    <source>
        <dbReference type="ARBA" id="ARBA00022741"/>
    </source>
</evidence>
<evidence type="ECO:0000256" key="5">
    <source>
        <dbReference type="ARBA" id="ARBA00022490"/>
    </source>
</evidence>
<dbReference type="PROSITE" id="PS51987">
    <property type="entry name" value="GS_CATALYTIC"/>
    <property type="match status" value="1"/>
</dbReference>
<gene>
    <name evidence="22" type="primary">glnA1</name>
    <name evidence="22" type="ordered locus">HBHAL_3128</name>
</gene>
<feature type="binding site" evidence="14">
    <location>
        <position position="244"/>
    </location>
    <ligand>
        <name>Mg(2+)</name>
        <dbReference type="ChEBI" id="CHEBI:18420"/>
        <label>1</label>
    </ligand>
</feature>
<dbReference type="InterPro" id="IPR001637">
    <property type="entry name" value="Gln_synth_I_adenylation_site"/>
</dbReference>
<evidence type="ECO:0000313" key="23">
    <source>
        <dbReference type="Proteomes" id="UP000007397"/>
    </source>
</evidence>
<feature type="binding site" evidence="12">
    <location>
        <begin position="239"/>
        <end position="240"/>
    </location>
    <ligand>
        <name>L-glutamate</name>
        <dbReference type="ChEBI" id="CHEBI:29985"/>
    </ligand>
</feature>
<feature type="binding site" evidence="13">
    <location>
        <position position="183"/>
    </location>
    <ligand>
        <name>ATP</name>
        <dbReference type="ChEBI" id="CHEBI:30616"/>
    </ligand>
</feature>
<dbReference type="Proteomes" id="UP000007397">
    <property type="component" value="Chromosome"/>
</dbReference>
<dbReference type="InterPro" id="IPR027302">
    <property type="entry name" value="Gln_synth_N_conserv_site"/>
</dbReference>
<dbReference type="EMBL" id="HE717023">
    <property type="protein sequence ID" value="CCG45475.1"/>
    <property type="molecule type" value="Genomic_DNA"/>
</dbReference>
<dbReference type="PATRIC" id="fig|866895.3.peg.2148"/>
<dbReference type="PROSITE" id="PS00182">
    <property type="entry name" value="GLNA_ADENYLATION"/>
    <property type="match status" value="1"/>
</dbReference>
<evidence type="ECO:0000256" key="17">
    <source>
        <dbReference type="RuleBase" id="RU000384"/>
    </source>
</evidence>
<dbReference type="Pfam" id="PF03951">
    <property type="entry name" value="Gln-synt_N"/>
    <property type="match status" value="1"/>
</dbReference>
<keyword evidence="7 14" id="KW-0479">Metal-binding</keyword>
<keyword evidence="23" id="KW-1185">Reference proteome</keyword>
<feature type="binding site" evidence="13">
    <location>
        <position position="315"/>
    </location>
    <ligand>
        <name>ATP</name>
        <dbReference type="ChEBI" id="CHEBI:30616"/>
    </ligand>
</feature>
<dbReference type="Gene3D" id="3.30.590.10">
    <property type="entry name" value="Glutamine synthetase/guanido kinase, catalytic domain"/>
    <property type="match status" value="1"/>
</dbReference>
<feature type="domain" description="GS catalytic" evidence="21">
    <location>
        <begin position="107"/>
        <end position="443"/>
    </location>
</feature>
<dbReference type="HOGENOM" id="CLU_017290_1_3_9"/>
<evidence type="ECO:0000256" key="9">
    <source>
        <dbReference type="ARBA" id="ARBA00022840"/>
    </source>
</evidence>
<feature type="binding site" evidence="14">
    <location>
        <position position="131"/>
    </location>
    <ligand>
        <name>Mg(2+)</name>
        <dbReference type="ChEBI" id="CHEBI:18420"/>
        <label>1</label>
    </ligand>
</feature>
<feature type="binding site" evidence="14">
    <location>
        <position position="195"/>
    </location>
    <ligand>
        <name>Mg(2+)</name>
        <dbReference type="ChEBI" id="CHEBI:18420"/>
        <label>1</label>
    </ligand>
</feature>
<keyword evidence="8 13" id="KW-0547">Nucleotide-binding</keyword>
<dbReference type="Pfam" id="PF00120">
    <property type="entry name" value="Gln-synt_C"/>
    <property type="match status" value="1"/>
</dbReference>
<comment type="catalytic activity">
    <reaction evidence="11 19">
        <text>L-glutamate + NH4(+) + ATP = L-glutamine + ADP + phosphate + H(+)</text>
        <dbReference type="Rhea" id="RHEA:16169"/>
        <dbReference type="ChEBI" id="CHEBI:15378"/>
        <dbReference type="ChEBI" id="CHEBI:28938"/>
        <dbReference type="ChEBI" id="CHEBI:29985"/>
        <dbReference type="ChEBI" id="CHEBI:30616"/>
        <dbReference type="ChEBI" id="CHEBI:43474"/>
        <dbReference type="ChEBI" id="CHEBI:58359"/>
        <dbReference type="ChEBI" id="CHEBI:456216"/>
        <dbReference type="EC" id="6.3.1.2"/>
    </reaction>
</comment>
<evidence type="ECO:0000259" key="20">
    <source>
        <dbReference type="PROSITE" id="PS51986"/>
    </source>
</evidence>
<evidence type="ECO:0000256" key="16">
    <source>
        <dbReference type="PROSITE-ProRule" id="PRU01330"/>
    </source>
</evidence>
<keyword evidence="10 14" id="KW-0460">Magnesium</keyword>
<dbReference type="Gene3D" id="3.10.20.70">
    <property type="entry name" value="Glutamine synthetase, N-terminal domain"/>
    <property type="match status" value="1"/>
</dbReference>
<dbReference type="KEGG" id="hhd:HBHAL_3128"/>
<evidence type="ECO:0000256" key="2">
    <source>
        <dbReference type="ARBA" id="ARBA00009897"/>
    </source>
</evidence>
<keyword evidence="15" id="KW-0597">Phosphoprotein</keyword>
<evidence type="ECO:0000256" key="1">
    <source>
        <dbReference type="ARBA" id="ARBA00004496"/>
    </source>
</evidence>
<keyword evidence="6 19" id="KW-0436">Ligase</keyword>
<dbReference type="PANTHER" id="PTHR43785">
    <property type="entry name" value="GAMMA-GLUTAMYLPUTRESCINE SYNTHETASE"/>
    <property type="match status" value="1"/>
</dbReference>
<dbReference type="PROSITE" id="PS00181">
    <property type="entry name" value="GLNA_ATP"/>
    <property type="match status" value="1"/>
</dbReference>
<dbReference type="GO" id="GO:0005524">
    <property type="term" value="F:ATP binding"/>
    <property type="evidence" value="ECO:0007669"/>
    <property type="project" value="UniProtKB-KW"/>
</dbReference>
<dbReference type="InterPro" id="IPR027303">
    <property type="entry name" value="Gln_synth_gly_rich_site"/>
</dbReference>
<feature type="binding site" evidence="12">
    <location>
        <position position="297"/>
    </location>
    <ligand>
        <name>L-glutamate</name>
        <dbReference type="ChEBI" id="CHEBI:29985"/>
    </ligand>
</feature>
<accession>I0JMV5</accession>